<sequence>MAETVKLTYQGKTYEFPVLEGTC</sequence>
<organism evidence="1">
    <name type="scientific">marine metagenome</name>
    <dbReference type="NCBI Taxonomy" id="408172"/>
    <lineage>
        <taxon>unclassified sequences</taxon>
        <taxon>metagenomes</taxon>
        <taxon>ecological metagenomes</taxon>
    </lineage>
</organism>
<dbReference type="AlphaFoldDB" id="A0A382EV55"/>
<dbReference type="EMBL" id="UINC01046362">
    <property type="protein sequence ID" value="SVB54279.1"/>
    <property type="molecule type" value="Genomic_DNA"/>
</dbReference>
<accession>A0A382EV55</accession>
<feature type="non-terminal residue" evidence="1">
    <location>
        <position position="23"/>
    </location>
</feature>
<gene>
    <name evidence="1" type="ORF">METZ01_LOCUS207133</name>
</gene>
<proteinExistence type="predicted"/>
<protein>
    <submittedName>
        <fullName evidence="1">Uncharacterized protein</fullName>
    </submittedName>
</protein>
<evidence type="ECO:0000313" key="1">
    <source>
        <dbReference type="EMBL" id="SVB54279.1"/>
    </source>
</evidence>
<name>A0A382EV55_9ZZZZ</name>
<reference evidence="1" key="1">
    <citation type="submission" date="2018-05" db="EMBL/GenBank/DDBJ databases">
        <authorList>
            <person name="Lanie J.A."/>
            <person name="Ng W.-L."/>
            <person name="Kazmierczak K.M."/>
            <person name="Andrzejewski T.M."/>
            <person name="Davidsen T.M."/>
            <person name="Wayne K.J."/>
            <person name="Tettelin H."/>
            <person name="Glass J.I."/>
            <person name="Rusch D."/>
            <person name="Podicherti R."/>
            <person name="Tsui H.-C.T."/>
            <person name="Winkler M.E."/>
        </authorList>
    </citation>
    <scope>NUCLEOTIDE SEQUENCE</scope>
</reference>